<dbReference type="Gene3D" id="3.40.250.10">
    <property type="entry name" value="Rhodanese-like domain"/>
    <property type="match status" value="1"/>
</dbReference>
<evidence type="ECO:0000313" key="3">
    <source>
        <dbReference type="Proteomes" id="UP000813824"/>
    </source>
</evidence>
<evidence type="ECO:0000256" key="1">
    <source>
        <dbReference type="SAM" id="MobiDB-lite"/>
    </source>
</evidence>
<dbReference type="SUPFAM" id="SSF52821">
    <property type="entry name" value="Rhodanese/Cell cycle control phosphatase"/>
    <property type="match status" value="1"/>
</dbReference>
<protein>
    <recommendedName>
        <fullName evidence="4">Rhodanese domain-containing protein</fullName>
    </recommendedName>
</protein>
<dbReference type="OrthoDB" id="6058203at2759"/>
<keyword evidence="3" id="KW-1185">Reference proteome</keyword>
<accession>A0A8K0UEF4</accession>
<reference evidence="2" key="1">
    <citation type="journal article" date="2021" name="New Phytol.">
        <title>Evolutionary innovations through gain and loss of genes in the ectomycorrhizal Boletales.</title>
        <authorList>
            <person name="Wu G."/>
            <person name="Miyauchi S."/>
            <person name="Morin E."/>
            <person name="Kuo A."/>
            <person name="Drula E."/>
            <person name="Varga T."/>
            <person name="Kohler A."/>
            <person name="Feng B."/>
            <person name="Cao Y."/>
            <person name="Lipzen A."/>
            <person name="Daum C."/>
            <person name="Hundley H."/>
            <person name="Pangilinan J."/>
            <person name="Johnson J."/>
            <person name="Barry K."/>
            <person name="LaButti K."/>
            <person name="Ng V."/>
            <person name="Ahrendt S."/>
            <person name="Min B."/>
            <person name="Choi I.G."/>
            <person name="Park H."/>
            <person name="Plett J.M."/>
            <person name="Magnuson J."/>
            <person name="Spatafora J.W."/>
            <person name="Nagy L.G."/>
            <person name="Henrissat B."/>
            <person name="Grigoriev I.V."/>
            <person name="Yang Z.L."/>
            <person name="Xu J."/>
            <person name="Martin F.M."/>
        </authorList>
    </citation>
    <scope>NUCLEOTIDE SEQUENCE</scope>
    <source>
        <strain evidence="2">KKN 215</strain>
    </source>
</reference>
<proteinExistence type="predicted"/>
<gene>
    <name evidence="2" type="ORF">BXZ70DRAFT_911390</name>
</gene>
<evidence type="ECO:0000313" key="2">
    <source>
        <dbReference type="EMBL" id="KAH8077261.1"/>
    </source>
</evidence>
<sequence length="120" mass="12778">MAFPLSSPSTLPLLPTAPAVDPVTASPTPRLPLTRPPSSIPLLVQHNAVDTNISVTSFSEVQPSALHNTLAADNTLILDIRPHSAYTLGRLPNALPMSVPSTLLKRPGFSLRLRALTLFP</sequence>
<dbReference type="AlphaFoldDB" id="A0A8K0UEF4"/>
<organism evidence="2 3">
    <name type="scientific">Cristinia sonorae</name>
    <dbReference type="NCBI Taxonomy" id="1940300"/>
    <lineage>
        <taxon>Eukaryota</taxon>
        <taxon>Fungi</taxon>
        <taxon>Dikarya</taxon>
        <taxon>Basidiomycota</taxon>
        <taxon>Agaricomycotina</taxon>
        <taxon>Agaricomycetes</taxon>
        <taxon>Agaricomycetidae</taxon>
        <taxon>Agaricales</taxon>
        <taxon>Pleurotineae</taxon>
        <taxon>Stephanosporaceae</taxon>
        <taxon>Cristinia</taxon>
    </lineage>
</organism>
<name>A0A8K0UEF4_9AGAR</name>
<evidence type="ECO:0008006" key="4">
    <source>
        <dbReference type="Google" id="ProtNLM"/>
    </source>
</evidence>
<comment type="caution">
    <text evidence="2">The sequence shown here is derived from an EMBL/GenBank/DDBJ whole genome shotgun (WGS) entry which is preliminary data.</text>
</comment>
<dbReference type="Proteomes" id="UP000813824">
    <property type="component" value="Unassembled WGS sequence"/>
</dbReference>
<feature type="region of interest" description="Disordered" evidence="1">
    <location>
        <begin position="14"/>
        <end position="36"/>
    </location>
</feature>
<dbReference type="InterPro" id="IPR036873">
    <property type="entry name" value="Rhodanese-like_dom_sf"/>
</dbReference>
<dbReference type="EMBL" id="JAEVFJ010000065">
    <property type="protein sequence ID" value="KAH8077261.1"/>
    <property type="molecule type" value="Genomic_DNA"/>
</dbReference>